<name>A0A7J2U5B7_9CREN</name>
<evidence type="ECO:0000313" key="1">
    <source>
        <dbReference type="EMBL" id="HEM67507.1"/>
    </source>
</evidence>
<dbReference type="PANTHER" id="PTHR34237:SF4">
    <property type="entry name" value="PAREP1 FAMILY PROTEIN"/>
    <property type="match status" value="1"/>
</dbReference>
<comment type="caution">
    <text evidence="1">The sequence shown here is derived from an EMBL/GenBank/DDBJ whole genome shotgun (WGS) entry which is preliminary data.</text>
</comment>
<dbReference type="InterPro" id="IPR010268">
    <property type="entry name" value="PaREP1"/>
</dbReference>
<dbReference type="PANTHER" id="PTHR34237">
    <property type="entry name" value="PAREP8-RELATED"/>
    <property type="match status" value="1"/>
</dbReference>
<evidence type="ECO:0008006" key="2">
    <source>
        <dbReference type="Google" id="ProtNLM"/>
    </source>
</evidence>
<sequence>MGYSHRVDVEVLKHLELAEGFLEEGKVLTDKDSVQASENLYKAAEEVVKALAMHYSLGNILKIAEKRGRWTVAELEEAVELISQRVGEWFTASWDSAWALHVWGFHEAKLDSKAVKIRVPYIERMVLEAKKVIRGDTR</sequence>
<reference evidence="1" key="1">
    <citation type="journal article" date="2020" name="mSystems">
        <title>Genome- and Community-Level Interaction Insights into Carbon Utilization and Element Cycling Functions of Hydrothermarchaeota in Hydrothermal Sediment.</title>
        <authorList>
            <person name="Zhou Z."/>
            <person name="Liu Y."/>
            <person name="Xu W."/>
            <person name="Pan J."/>
            <person name="Luo Z.H."/>
            <person name="Li M."/>
        </authorList>
    </citation>
    <scope>NUCLEOTIDE SEQUENCE [LARGE SCALE GENOMIC DNA]</scope>
    <source>
        <strain evidence="1">SpSt-125</strain>
    </source>
</reference>
<dbReference type="AlphaFoldDB" id="A0A7J2U5B7"/>
<protein>
    <recommendedName>
        <fullName evidence="2">HEPN domain-containing protein</fullName>
    </recommendedName>
</protein>
<organism evidence="1">
    <name type="scientific">Ignisphaera aggregans</name>
    <dbReference type="NCBI Taxonomy" id="334771"/>
    <lineage>
        <taxon>Archaea</taxon>
        <taxon>Thermoproteota</taxon>
        <taxon>Thermoprotei</taxon>
        <taxon>Desulfurococcales</taxon>
        <taxon>Desulfurococcaceae</taxon>
        <taxon>Ignisphaera</taxon>
    </lineage>
</organism>
<accession>A0A7J2U5B7</accession>
<gene>
    <name evidence="1" type="ORF">ENO26_08115</name>
</gene>
<proteinExistence type="predicted"/>
<dbReference type="EMBL" id="DSEU01000055">
    <property type="protein sequence ID" value="HEM67507.1"/>
    <property type="molecule type" value="Genomic_DNA"/>
</dbReference>
<dbReference type="Gene3D" id="1.20.120.330">
    <property type="entry name" value="Nucleotidyltransferases domain 2"/>
    <property type="match status" value="1"/>
</dbReference>
<dbReference type="Pfam" id="PF05942">
    <property type="entry name" value="PaREP1"/>
    <property type="match status" value="1"/>
</dbReference>